<evidence type="ECO:0000313" key="2">
    <source>
        <dbReference type="EMBL" id="MBB6228373.1"/>
    </source>
</evidence>
<dbReference type="InterPro" id="IPR051397">
    <property type="entry name" value="Zn-ADH-like_protein"/>
</dbReference>
<dbReference type="Gene3D" id="3.40.50.720">
    <property type="entry name" value="NAD(P)-binding Rossmann-like Domain"/>
    <property type="match status" value="1"/>
</dbReference>
<dbReference type="AlphaFoldDB" id="A0A841LBM1"/>
<dbReference type="InterPro" id="IPR011032">
    <property type="entry name" value="GroES-like_sf"/>
</dbReference>
<dbReference type="InterPro" id="IPR013149">
    <property type="entry name" value="ADH-like_C"/>
</dbReference>
<accession>A0A841LBM1</accession>
<feature type="domain" description="Enoyl reductase (ER)" evidence="1">
    <location>
        <begin position="11"/>
        <end position="316"/>
    </location>
</feature>
<organism evidence="2 3">
    <name type="scientific">Polymorphobacter multimanifer</name>
    <dbReference type="NCBI Taxonomy" id="1070431"/>
    <lineage>
        <taxon>Bacteria</taxon>
        <taxon>Pseudomonadati</taxon>
        <taxon>Pseudomonadota</taxon>
        <taxon>Alphaproteobacteria</taxon>
        <taxon>Sphingomonadales</taxon>
        <taxon>Sphingosinicellaceae</taxon>
        <taxon>Polymorphobacter</taxon>
    </lineage>
</organism>
<sequence>MLALVCHALSPDLSGLTLERHWPEPHPPGPGEVTVRMLTVALNFPDMLMLRGGYQFRPQLPFIPGTEGCGVVVAAGQGSEHWLGHRVITGARQGLLAERVTLAAAQVRAVPPGLDDLQAAAFTVGALTAWVGLMVRGRLRRGERVLVTGAGGGMGLAAVALAVAEGAHVTAVASSAQKLELARAAGAHDIVQIDRAAPEIAARGIDLVFDPVGGALFMPALRTLARGGRHAIIGFTGGQAPPLALNRALLKEIEIIGVRAGEHGRQDPAAGAAAMAAIDARAEALKPHIGSVFALADGAQAIAGMAAGVLSAKTIIKMAPNEASA</sequence>
<dbReference type="PANTHER" id="PTHR43677:SF4">
    <property type="entry name" value="QUINONE OXIDOREDUCTASE-LIKE PROTEIN 2"/>
    <property type="match status" value="1"/>
</dbReference>
<dbReference type="Gene3D" id="3.90.180.10">
    <property type="entry name" value="Medium-chain alcohol dehydrogenases, catalytic domain"/>
    <property type="match status" value="1"/>
</dbReference>
<protein>
    <submittedName>
        <fullName evidence="2">NADPH2:quinone reductase</fullName>
        <ecNumber evidence="2">1.6.5.5</ecNumber>
    </submittedName>
</protein>
<keyword evidence="3" id="KW-1185">Reference proteome</keyword>
<evidence type="ECO:0000313" key="3">
    <source>
        <dbReference type="Proteomes" id="UP000538147"/>
    </source>
</evidence>
<evidence type="ECO:0000259" key="1">
    <source>
        <dbReference type="SMART" id="SM00829"/>
    </source>
</evidence>
<dbReference type="InterPro" id="IPR036291">
    <property type="entry name" value="NAD(P)-bd_dom_sf"/>
</dbReference>
<dbReference type="Proteomes" id="UP000538147">
    <property type="component" value="Unassembled WGS sequence"/>
</dbReference>
<dbReference type="EMBL" id="JACIIV010000018">
    <property type="protein sequence ID" value="MBB6228373.1"/>
    <property type="molecule type" value="Genomic_DNA"/>
</dbReference>
<proteinExistence type="predicted"/>
<gene>
    <name evidence="2" type="ORF">FHS79_002558</name>
</gene>
<dbReference type="EC" id="1.6.5.5" evidence="2"/>
<dbReference type="Pfam" id="PF08240">
    <property type="entry name" value="ADH_N"/>
    <property type="match status" value="1"/>
</dbReference>
<dbReference type="Pfam" id="PF00107">
    <property type="entry name" value="ADH_zinc_N"/>
    <property type="match status" value="1"/>
</dbReference>
<dbReference type="InterPro" id="IPR013154">
    <property type="entry name" value="ADH-like_N"/>
</dbReference>
<dbReference type="GO" id="GO:0003960">
    <property type="term" value="F:quinone reductase (NADPH) activity"/>
    <property type="evidence" value="ECO:0007669"/>
    <property type="project" value="UniProtKB-EC"/>
</dbReference>
<keyword evidence="2" id="KW-0560">Oxidoreductase</keyword>
<dbReference type="SMART" id="SM00829">
    <property type="entry name" value="PKS_ER"/>
    <property type="match status" value="1"/>
</dbReference>
<reference evidence="2 3" key="1">
    <citation type="submission" date="2020-08" db="EMBL/GenBank/DDBJ databases">
        <title>Genomic Encyclopedia of Type Strains, Phase IV (KMG-IV): sequencing the most valuable type-strain genomes for metagenomic binning, comparative biology and taxonomic classification.</title>
        <authorList>
            <person name="Goeker M."/>
        </authorList>
    </citation>
    <scope>NUCLEOTIDE SEQUENCE [LARGE SCALE GENOMIC DNA]</scope>
    <source>
        <strain evidence="2 3">DSM 102189</strain>
    </source>
</reference>
<dbReference type="InterPro" id="IPR020843">
    <property type="entry name" value="ER"/>
</dbReference>
<dbReference type="RefSeq" id="WP_184200585.1">
    <property type="nucleotide sequence ID" value="NZ_BMOX01000022.1"/>
</dbReference>
<name>A0A841LBM1_9SPHN</name>
<comment type="caution">
    <text evidence="2">The sequence shown here is derived from an EMBL/GenBank/DDBJ whole genome shotgun (WGS) entry which is preliminary data.</text>
</comment>
<dbReference type="PANTHER" id="PTHR43677">
    <property type="entry name" value="SHORT-CHAIN DEHYDROGENASE/REDUCTASE"/>
    <property type="match status" value="1"/>
</dbReference>
<dbReference type="SUPFAM" id="SSF50129">
    <property type="entry name" value="GroES-like"/>
    <property type="match status" value="1"/>
</dbReference>
<dbReference type="SUPFAM" id="SSF51735">
    <property type="entry name" value="NAD(P)-binding Rossmann-fold domains"/>
    <property type="match status" value="1"/>
</dbReference>